<comment type="similarity">
    <text evidence="1">Belongs to the DNA polymerase type-Y family.</text>
</comment>
<feature type="domain" description="UmuC" evidence="2">
    <location>
        <begin position="38"/>
        <end position="224"/>
    </location>
</feature>
<evidence type="ECO:0000313" key="4">
    <source>
        <dbReference type="Proteomes" id="UP001165366"/>
    </source>
</evidence>
<dbReference type="InterPro" id="IPR050116">
    <property type="entry name" value="DNA_polymerase-Y"/>
</dbReference>
<dbReference type="SUPFAM" id="SSF56672">
    <property type="entry name" value="DNA/RNA polymerases"/>
    <property type="match status" value="1"/>
</dbReference>
<keyword evidence="4" id="KW-1185">Reference proteome</keyword>
<name>A0ABS9KAB7_9BACT</name>
<organism evidence="3 4">
    <name type="scientific">Rhodohalobacter sulfatireducens</name>
    <dbReference type="NCBI Taxonomy" id="2911366"/>
    <lineage>
        <taxon>Bacteria</taxon>
        <taxon>Pseudomonadati</taxon>
        <taxon>Balneolota</taxon>
        <taxon>Balneolia</taxon>
        <taxon>Balneolales</taxon>
        <taxon>Balneolaceae</taxon>
        <taxon>Rhodohalobacter</taxon>
    </lineage>
</organism>
<dbReference type="InterPro" id="IPR043128">
    <property type="entry name" value="Rev_trsase/Diguanyl_cyclase"/>
</dbReference>
<accession>A0ABS9KAB7</accession>
<dbReference type="InterPro" id="IPR043502">
    <property type="entry name" value="DNA/RNA_pol_sf"/>
</dbReference>
<dbReference type="Pfam" id="PF00817">
    <property type="entry name" value="IMS"/>
    <property type="match status" value="1"/>
</dbReference>
<gene>
    <name evidence="3" type="ORF">L6773_04255</name>
</gene>
<dbReference type="Gene3D" id="3.30.70.270">
    <property type="match status" value="1"/>
</dbReference>
<evidence type="ECO:0000256" key="1">
    <source>
        <dbReference type="ARBA" id="ARBA00010945"/>
    </source>
</evidence>
<dbReference type="InterPro" id="IPR001126">
    <property type="entry name" value="UmuC"/>
</dbReference>
<proteinExistence type="inferred from homology"/>
<dbReference type="Proteomes" id="UP001165366">
    <property type="component" value="Unassembled WGS sequence"/>
</dbReference>
<sequence length="447" mass="51622">MRKNKEHSYQPEHDVHRITLYNTIYPEHQHKSRKERLYLHFDFACFYAQVEQLRKSLYGLPLIIGGWRKENGQVKGIVATASYEARSFGIMTGMSAYEAWKICPHVCMLQVDYDAYTAISKQVHFIFKEFAPVVERYSMDEYFMEVDFLKDKSRKEIDEFARRLQERIYEVTKLVGAVGIARSKTYAKLSSSLDKPKGRTLLLSDEDERTQIWPLDLDEVWGVGRRRHEHILAEGYKTIGDVAERGNIHTFARLFGANFGKMLYQTITGKDQGRVLEEISEDYKPKQGVSYGHTFSEGSTDVERIKGEYAIAVQQICYRMRAYGIRANSYSGMFGFNEQDKPGVGFRFVTEAHTSIDDYVYIALTDKVEPAIQKACEHGLEIRNIGLGTHKIDKTNQLNVFFQDDEDKVARTKAVDKIKNRFGPKVITKANTLHRVEGNTHFLERNV</sequence>
<evidence type="ECO:0000313" key="3">
    <source>
        <dbReference type="EMBL" id="MCG2587763.1"/>
    </source>
</evidence>
<evidence type="ECO:0000259" key="2">
    <source>
        <dbReference type="PROSITE" id="PS50173"/>
    </source>
</evidence>
<dbReference type="Gene3D" id="3.40.1170.60">
    <property type="match status" value="1"/>
</dbReference>
<dbReference type="PANTHER" id="PTHR11076:SF33">
    <property type="entry name" value="DNA POLYMERASE KAPPA"/>
    <property type="match status" value="1"/>
</dbReference>
<dbReference type="RefSeq" id="WP_237852606.1">
    <property type="nucleotide sequence ID" value="NZ_JAKLWS010000003.1"/>
</dbReference>
<dbReference type="PANTHER" id="PTHR11076">
    <property type="entry name" value="DNA REPAIR POLYMERASE UMUC / TRANSFERASE FAMILY MEMBER"/>
    <property type="match status" value="1"/>
</dbReference>
<comment type="caution">
    <text evidence="3">The sequence shown here is derived from an EMBL/GenBank/DDBJ whole genome shotgun (WGS) entry which is preliminary data.</text>
</comment>
<reference evidence="3" key="2">
    <citation type="submission" date="2024-05" db="EMBL/GenBank/DDBJ databases">
        <title>Rhodohalobacter halophilus gen. nov., sp. nov., a moderately halophilic member of the family Balneolaceae.</title>
        <authorList>
            <person name="Xia J."/>
        </authorList>
    </citation>
    <scope>NUCLEOTIDE SEQUENCE</scope>
    <source>
        <strain evidence="3">WB101</strain>
    </source>
</reference>
<reference evidence="3" key="1">
    <citation type="submission" date="2022-01" db="EMBL/GenBank/DDBJ databases">
        <authorList>
            <person name="Wang Y."/>
        </authorList>
    </citation>
    <scope>NUCLEOTIDE SEQUENCE</scope>
    <source>
        <strain evidence="3">WB101</strain>
    </source>
</reference>
<dbReference type="EMBL" id="JAKLWS010000003">
    <property type="protein sequence ID" value="MCG2587763.1"/>
    <property type="molecule type" value="Genomic_DNA"/>
</dbReference>
<dbReference type="Gene3D" id="1.10.150.20">
    <property type="entry name" value="5' to 3' exonuclease, C-terminal subdomain"/>
    <property type="match status" value="1"/>
</dbReference>
<protein>
    <recommendedName>
        <fullName evidence="2">UmuC domain-containing protein</fullName>
    </recommendedName>
</protein>
<dbReference type="PROSITE" id="PS50173">
    <property type="entry name" value="UMUC"/>
    <property type="match status" value="1"/>
</dbReference>